<feature type="binding site" evidence="17">
    <location>
        <begin position="33"/>
        <end position="36"/>
    </location>
    <ligand>
        <name>8-oxo-dGTP</name>
        <dbReference type="ChEBI" id="CHEBI:77896"/>
    </ligand>
</feature>
<feature type="binding site" evidence="18">
    <location>
        <position position="36"/>
    </location>
    <ligand>
        <name>Mg(2+)</name>
        <dbReference type="ChEBI" id="CHEBI:18420"/>
    </ligand>
</feature>
<evidence type="ECO:0000256" key="16">
    <source>
        <dbReference type="ARBA" id="ARBA00042798"/>
    </source>
</evidence>
<comment type="catalytic activity">
    <reaction evidence="11">
        <text>8-oxo-GTP + H2O = 8-oxo-GMP + diphosphate + H(+)</text>
        <dbReference type="Rhea" id="RHEA:67616"/>
        <dbReference type="ChEBI" id="CHEBI:15377"/>
        <dbReference type="ChEBI" id="CHEBI:15378"/>
        <dbReference type="ChEBI" id="CHEBI:33019"/>
        <dbReference type="ChEBI" id="CHEBI:143553"/>
        <dbReference type="ChEBI" id="CHEBI:145694"/>
    </reaction>
</comment>
<evidence type="ECO:0000256" key="10">
    <source>
        <dbReference type="ARBA" id="ARBA00035861"/>
    </source>
</evidence>
<feature type="binding site" evidence="17">
    <location>
        <position position="118"/>
    </location>
    <ligand>
        <name>8-oxo-dGTP</name>
        <dbReference type="ChEBI" id="CHEBI:77896"/>
    </ligand>
</feature>
<dbReference type="EMBL" id="CP039852">
    <property type="protein sequence ID" value="QCZ95146.1"/>
    <property type="molecule type" value="Genomic_DNA"/>
</dbReference>
<evidence type="ECO:0000256" key="1">
    <source>
        <dbReference type="ARBA" id="ARBA00001946"/>
    </source>
</evidence>
<keyword evidence="9" id="KW-0234">DNA repair</keyword>
<keyword evidence="6" id="KW-0227">DNA damage</keyword>
<dbReference type="RefSeq" id="WP_139757875.1">
    <property type="nucleotide sequence ID" value="NZ_CP039852.1"/>
</dbReference>
<dbReference type="EC" id="3.6.1.55" evidence="12"/>
<dbReference type="GO" id="GO:0006260">
    <property type="term" value="P:DNA replication"/>
    <property type="evidence" value="ECO:0007669"/>
    <property type="project" value="UniProtKB-KW"/>
</dbReference>
<dbReference type="PANTHER" id="PTHR47707">
    <property type="entry name" value="8-OXO-DGTP DIPHOSPHATASE"/>
    <property type="match status" value="1"/>
</dbReference>
<evidence type="ECO:0000313" key="21">
    <source>
        <dbReference type="Proteomes" id="UP000304912"/>
    </source>
</evidence>
<dbReference type="GO" id="GO:0044715">
    <property type="term" value="F:8-oxo-dGDP phosphatase activity"/>
    <property type="evidence" value="ECO:0007669"/>
    <property type="project" value="TreeGrafter"/>
</dbReference>
<evidence type="ECO:0000256" key="18">
    <source>
        <dbReference type="PIRSR" id="PIRSR603561-2"/>
    </source>
</evidence>
<evidence type="ECO:0000256" key="14">
    <source>
        <dbReference type="ARBA" id="ARBA00041592"/>
    </source>
</evidence>
<dbReference type="InterPro" id="IPR015797">
    <property type="entry name" value="NUDIX_hydrolase-like_dom_sf"/>
</dbReference>
<keyword evidence="21" id="KW-1185">Reference proteome</keyword>
<dbReference type="PROSITE" id="PS00893">
    <property type="entry name" value="NUDIX_BOX"/>
    <property type="match status" value="1"/>
</dbReference>
<dbReference type="InterPro" id="IPR020476">
    <property type="entry name" value="Nudix_hydrolase"/>
</dbReference>
<evidence type="ECO:0000256" key="7">
    <source>
        <dbReference type="ARBA" id="ARBA00022801"/>
    </source>
</evidence>
<dbReference type="PANTHER" id="PTHR47707:SF1">
    <property type="entry name" value="NUDIX HYDROLASE FAMILY PROTEIN"/>
    <property type="match status" value="1"/>
</dbReference>
<dbReference type="GO" id="GO:0006281">
    <property type="term" value="P:DNA repair"/>
    <property type="evidence" value="ECO:0007669"/>
    <property type="project" value="UniProtKB-KW"/>
</dbReference>
<keyword evidence="3" id="KW-0515">Mutator protein</keyword>
<protein>
    <recommendedName>
        <fullName evidence="13">8-oxo-dGTP diphosphatase</fullName>
        <ecNumber evidence="12">3.6.1.55</ecNumber>
    </recommendedName>
    <alternativeName>
        <fullName evidence="16">7,8-dihydro-8-oxoguanine-triphosphatase</fullName>
    </alternativeName>
    <alternativeName>
        <fullName evidence="15">Mutator protein MutT</fullName>
    </alternativeName>
    <alternativeName>
        <fullName evidence="14">dGTP pyrophosphohydrolase</fullName>
    </alternativeName>
</protein>
<evidence type="ECO:0000313" key="20">
    <source>
        <dbReference type="EMBL" id="QCZ95146.1"/>
    </source>
</evidence>
<feature type="binding site" evidence="17">
    <location>
        <position position="27"/>
    </location>
    <ligand>
        <name>8-oxo-dGTP</name>
        <dbReference type="ChEBI" id="CHEBI:77896"/>
    </ligand>
</feature>
<evidence type="ECO:0000259" key="19">
    <source>
        <dbReference type="PROSITE" id="PS51462"/>
    </source>
</evidence>
<dbReference type="Gene3D" id="3.90.79.10">
    <property type="entry name" value="Nucleoside Triphosphate Pyrophosphohydrolase"/>
    <property type="match status" value="1"/>
</dbReference>
<gene>
    <name evidence="20" type="primary">mutT</name>
    <name evidence="20" type="ORF">FBQ74_04465</name>
</gene>
<evidence type="ECO:0000256" key="17">
    <source>
        <dbReference type="PIRSR" id="PIRSR603561-1"/>
    </source>
</evidence>
<comment type="similarity">
    <text evidence="2">Belongs to the Nudix hydrolase family.</text>
</comment>
<dbReference type="CDD" id="cd03425">
    <property type="entry name" value="NUDIX_MutT_NudA_like"/>
    <property type="match status" value="1"/>
</dbReference>
<dbReference type="InterPro" id="IPR000086">
    <property type="entry name" value="NUDIX_hydrolase_dom"/>
</dbReference>
<evidence type="ECO:0000256" key="15">
    <source>
        <dbReference type="ARBA" id="ARBA00041979"/>
    </source>
</evidence>
<dbReference type="PRINTS" id="PR00502">
    <property type="entry name" value="NUDIXFAMILY"/>
</dbReference>
<dbReference type="InterPro" id="IPR047127">
    <property type="entry name" value="MutT-like"/>
</dbReference>
<evidence type="ECO:0000256" key="6">
    <source>
        <dbReference type="ARBA" id="ARBA00022763"/>
    </source>
</evidence>
<dbReference type="PROSITE" id="PS51462">
    <property type="entry name" value="NUDIX"/>
    <property type="match status" value="1"/>
</dbReference>
<organism evidence="20 21">
    <name type="scientific">Salinimonas iocasae</name>
    <dbReference type="NCBI Taxonomy" id="2572577"/>
    <lineage>
        <taxon>Bacteria</taxon>
        <taxon>Pseudomonadati</taxon>
        <taxon>Pseudomonadota</taxon>
        <taxon>Gammaproteobacteria</taxon>
        <taxon>Alteromonadales</taxon>
        <taxon>Alteromonadaceae</taxon>
        <taxon>Alteromonas/Salinimonas group</taxon>
        <taxon>Salinimonas</taxon>
    </lineage>
</organism>
<dbReference type="GO" id="GO:0044716">
    <property type="term" value="F:8-oxo-GDP phosphatase activity"/>
    <property type="evidence" value="ECO:0007669"/>
    <property type="project" value="TreeGrafter"/>
</dbReference>
<evidence type="ECO:0000256" key="8">
    <source>
        <dbReference type="ARBA" id="ARBA00022842"/>
    </source>
</evidence>
<dbReference type="GO" id="GO:0035539">
    <property type="term" value="F:8-oxo-7,8-dihydrodeoxyguanosine triphosphate pyrophosphatase activity"/>
    <property type="evidence" value="ECO:0007669"/>
    <property type="project" value="UniProtKB-EC"/>
</dbReference>
<feature type="binding site" evidence="18">
    <location>
        <position position="56"/>
    </location>
    <ligand>
        <name>Mg(2+)</name>
        <dbReference type="ChEBI" id="CHEBI:18420"/>
    </ligand>
</feature>
<name>A0A5B7YI83_9ALTE</name>
<proteinExistence type="inferred from homology"/>
<dbReference type="NCBIfam" id="TIGR00586">
    <property type="entry name" value="mutt"/>
    <property type="match status" value="1"/>
</dbReference>
<evidence type="ECO:0000256" key="13">
    <source>
        <dbReference type="ARBA" id="ARBA00040794"/>
    </source>
</evidence>
<evidence type="ECO:0000256" key="11">
    <source>
        <dbReference type="ARBA" id="ARBA00036904"/>
    </source>
</evidence>
<feature type="binding site" evidence="17">
    <location>
        <position position="22"/>
    </location>
    <ligand>
        <name>8-oxo-dGTP</name>
        <dbReference type="ChEBI" id="CHEBI:77896"/>
    </ligand>
</feature>
<dbReference type="InterPro" id="IPR029119">
    <property type="entry name" value="MutY_C"/>
</dbReference>
<dbReference type="SUPFAM" id="SSF55811">
    <property type="entry name" value="Nudix"/>
    <property type="match status" value="1"/>
</dbReference>
<evidence type="ECO:0000256" key="9">
    <source>
        <dbReference type="ARBA" id="ARBA00023204"/>
    </source>
</evidence>
<evidence type="ECO:0000256" key="2">
    <source>
        <dbReference type="ARBA" id="ARBA00005582"/>
    </source>
</evidence>
<keyword evidence="5 18" id="KW-0479">Metal-binding</keyword>
<dbReference type="OrthoDB" id="9810648at2"/>
<keyword evidence="4" id="KW-0235">DNA replication</keyword>
<evidence type="ECO:0000256" key="4">
    <source>
        <dbReference type="ARBA" id="ARBA00022705"/>
    </source>
</evidence>
<evidence type="ECO:0000256" key="3">
    <source>
        <dbReference type="ARBA" id="ARBA00022457"/>
    </source>
</evidence>
<dbReference type="GO" id="GO:0046872">
    <property type="term" value="F:metal ion binding"/>
    <property type="evidence" value="ECO:0007669"/>
    <property type="project" value="UniProtKB-KW"/>
</dbReference>
<keyword evidence="8 18" id="KW-0460">Magnesium</keyword>
<comment type="cofactor">
    <cofactor evidence="1 18">
        <name>Mg(2+)</name>
        <dbReference type="ChEBI" id="CHEBI:18420"/>
    </cofactor>
</comment>
<reference evidence="20 21" key="1">
    <citation type="submission" date="2019-04" db="EMBL/GenBank/DDBJ databases">
        <title>Salinimonas iocasae sp. nov., a halophilic bacterium isolated from the outer tube casing of tubeworms in Okinawa Trough.</title>
        <authorList>
            <person name="Zhang H."/>
            <person name="Wang H."/>
            <person name="Li C."/>
        </authorList>
    </citation>
    <scope>NUCLEOTIDE SEQUENCE [LARGE SCALE GENOMIC DNA]</scope>
    <source>
        <strain evidence="20 21">KX18D6</strain>
    </source>
</reference>
<evidence type="ECO:0000256" key="12">
    <source>
        <dbReference type="ARBA" id="ARBA00038905"/>
    </source>
</evidence>
<dbReference type="Proteomes" id="UP000304912">
    <property type="component" value="Chromosome"/>
</dbReference>
<dbReference type="Pfam" id="PF14815">
    <property type="entry name" value="NUDIX_4"/>
    <property type="match status" value="1"/>
</dbReference>
<comment type="catalytic activity">
    <reaction evidence="10">
        <text>8-oxo-dGTP + H2O = 8-oxo-dGMP + diphosphate + H(+)</text>
        <dbReference type="Rhea" id="RHEA:31575"/>
        <dbReference type="ChEBI" id="CHEBI:15377"/>
        <dbReference type="ChEBI" id="CHEBI:15378"/>
        <dbReference type="ChEBI" id="CHEBI:33019"/>
        <dbReference type="ChEBI" id="CHEBI:63224"/>
        <dbReference type="ChEBI" id="CHEBI:77896"/>
        <dbReference type="EC" id="3.6.1.55"/>
    </reaction>
</comment>
<accession>A0A5B7YI83</accession>
<feature type="domain" description="Nudix hydrolase" evidence="19">
    <location>
        <begin position="1"/>
        <end position="127"/>
    </location>
</feature>
<dbReference type="KEGG" id="salk:FBQ74_04465"/>
<evidence type="ECO:0000256" key="5">
    <source>
        <dbReference type="ARBA" id="ARBA00022723"/>
    </source>
</evidence>
<dbReference type="AlphaFoldDB" id="A0A5B7YI83"/>
<dbReference type="InterPro" id="IPR020084">
    <property type="entry name" value="NUDIX_hydrolase_CS"/>
</dbReference>
<sequence>MKRVEVAVGVVKRGTQTYVTLRHQDQHQGGKWEFPGGKKELGESTFDALKRELAEEIGITVNGSEPLILIEHDYGDKHVVLDVHLVESFDGEPYGREMQQGKWLDIDSLAPGDFPAANVSIIEALHNQ</sequence>
<keyword evidence="7" id="KW-0378">Hydrolase</keyword>
<dbReference type="InterPro" id="IPR003561">
    <property type="entry name" value="Mutator_MutT"/>
</dbReference>
<dbReference type="GO" id="GO:0008413">
    <property type="term" value="F:8-oxo-7,8-dihydroguanosine triphosphate pyrophosphatase activity"/>
    <property type="evidence" value="ECO:0007669"/>
    <property type="project" value="InterPro"/>
</dbReference>